<evidence type="ECO:0000256" key="1">
    <source>
        <dbReference type="SAM" id="SignalP"/>
    </source>
</evidence>
<comment type="caution">
    <text evidence="3">The sequence shown here is derived from an EMBL/GenBank/DDBJ whole genome shotgun (WGS) entry which is preliminary data.</text>
</comment>
<feature type="domain" description="Beta-glucuronidase C-terminal" evidence="2">
    <location>
        <begin position="410"/>
        <end position="512"/>
    </location>
</feature>
<dbReference type="AlphaFoldDB" id="A0A5N5QRQ3"/>
<sequence length="515" mass="55822">MHKAALALSLAATVAAANISLPEIPATPPLSASQILDRRLASFSIEFSYLPTFGGNKTHPNELTREIMNRLVERTGLGPDIRPGGITVDSSIFDPDAPALDLALSPSQGIWRTTYGPAYFESYLVFPKTSRFILDVNLGNNSVAIAQKQIEAGIKYLGWDRIYSIQLGNEPDHYIYSRPGWTSEVFTATFLNWTSALTKALNLPPRIFQANGFAEDPTSSAPMTTVSTIDEGIDKTGVIKLFDQHTYQYSTCDPVRNAKATIEALVNHENITAYLDLWKPQIAAARGLGKEFVIGEYSSISCSGKQNVSDTFGQAMWLADTILYGASLNISRLYMHQGATLVLQSSTQANSPGFSWYDLWYPVPSERYGTARASPSFVAYLLITEAVGKSGRSRLALINDSSLPSTLAVYAIWDPSARSGGVARMVILNMALRREGVAADEAETVTVDVGKYVRRGNSAKVKRMSSPGVESKDSARVTWAGQSYSAGVPAGSEVVEQLNASKVSVRGSEGVLITF</sequence>
<dbReference type="OrthoDB" id="2831684at2759"/>
<protein>
    <submittedName>
        <fullName evidence="3">Beta-glucuronidase</fullName>
    </submittedName>
</protein>
<accession>A0A5N5QRQ3</accession>
<dbReference type="InterPro" id="IPR017853">
    <property type="entry name" value="GH"/>
</dbReference>
<proteinExistence type="predicted"/>
<name>A0A5N5QRQ3_9AGAM</name>
<keyword evidence="4" id="KW-1185">Reference proteome</keyword>
<dbReference type="PANTHER" id="PTHR36183">
    <property type="entry name" value="BETA-GLUCURONIDASE"/>
    <property type="match status" value="1"/>
</dbReference>
<dbReference type="SUPFAM" id="SSF51445">
    <property type="entry name" value="(Trans)glycosidases"/>
    <property type="match status" value="1"/>
</dbReference>
<dbReference type="Gene3D" id="3.20.20.80">
    <property type="entry name" value="Glycosidases"/>
    <property type="match status" value="1"/>
</dbReference>
<gene>
    <name evidence="3" type="ORF">CTheo_2324</name>
</gene>
<evidence type="ECO:0000313" key="4">
    <source>
        <dbReference type="Proteomes" id="UP000383932"/>
    </source>
</evidence>
<dbReference type="EMBL" id="SSOP01000023">
    <property type="protein sequence ID" value="KAB5594243.1"/>
    <property type="molecule type" value="Genomic_DNA"/>
</dbReference>
<dbReference type="PANTHER" id="PTHR36183:SF2">
    <property type="entry name" value="BETA-GLUCURONIDASE C-TERMINAL DOMAIN-CONTAINING PROTEIN"/>
    <property type="match status" value="1"/>
</dbReference>
<keyword evidence="1" id="KW-0732">Signal</keyword>
<dbReference type="Pfam" id="PF16862">
    <property type="entry name" value="Glyco_hydro_79C"/>
    <property type="match status" value="1"/>
</dbReference>
<reference evidence="3 4" key="1">
    <citation type="journal article" date="2019" name="Fungal Biol. Biotechnol.">
        <title>Draft genome sequence of fastidious pathogen Ceratobasidium theobromae, which causes vascular-streak dieback in Theobroma cacao.</title>
        <authorList>
            <person name="Ali S.S."/>
            <person name="Asman A."/>
            <person name="Shao J."/>
            <person name="Firmansyah A.P."/>
            <person name="Susilo A.W."/>
            <person name="Rosmana A."/>
            <person name="McMahon P."/>
            <person name="Junaid M."/>
            <person name="Guest D."/>
            <person name="Kheng T.Y."/>
            <person name="Meinhardt L.W."/>
            <person name="Bailey B.A."/>
        </authorList>
    </citation>
    <scope>NUCLEOTIDE SEQUENCE [LARGE SCALE GENOMIC DNA]</scope>
    <source>
        <strain evidence="3 4">CT2</strain>
    </source>
</reference>
<evidence type="ECO:0000313" key="3">
    <source>
        <dbReference type="EMBL" id="KAB5594243.1"/>
    </source>
</evidence>
<feature type="signal peptide" evidence="1">
    <location>
        <begin position="1"/>
        <end position="16"/>
    </location>
</feature>
<dbReference type="InterPro" id="IPR031728">
    <property type="entry name" value="GlcAase_C"/>
</dbReference>
<dbReference type="Proteomes" id="UP000383932">
    <property type="component" value="Unassembled WGS sequence"/>
</dbReference>
<organism evidence="3 4">
    <name type="scientific">Ceratobasidium theobromae</name>
    <dbReference type="NCBI Taxonomy" id="1582974"/>
    <lineage>
        <taxon>Eukaryota</taxon>
        <taxon>Fungi</taxon>
        <taxon>Dikarya</taxon>
        <taxon>Basidiomycota</taxon>
        <taxon>Agaricomycotina</taxon>
        <taxon>Agaricomycetes</taxon>
        <taxon>Cantharellales</taxon>
        <taxon>Ceratobasidiaceae</taxon>
        <taxon>Ceratobasidium</taxon>
    </lineage>
</organism>
<feature type="chain" id="PRO_5024427809" evidence="1">
    <location>
        <begin position="17"/>
        <end position="515"/>
    </location>
</feature>
<dbReference type="InterPro" id="IPR052974">
    <property type="entry name" value="GH79_Enzymes"/>
</dbReference>
<evidence type="ECO:0000259" key="2">
    <source>
        <dbReference type="Pfam" id="PF16862"/>
    </source>
</evidence>